<sequence length="406" mass="44650" precursor="true">MFRIPRQFSDLCSLVLLAVVLFSSVTASAESKTIARCGEGWLENVDGYLVLHLKGTHYEMGYQQGVLLKESIRKNMYTLLNDKGDTTLVDLGLVKLKPRQAIETIVQIQKPYTPQKYLEEMKGLAAGAEIAFEDVRATNFIPEMFHCSGFSIANSATKDGTLYHGRVLDYACDWGLQDHAVLVVAEPKGGIPFVNVSYAGFIGSVTGMNMKSVSIGEMGGRGLGHWSGVPMAFLVREVLETAKDLDEAIAVFRDNYRTCEYYYVIADGKTNRAVGMATSWEKMELIQPGEAHPLLPNAVKDAALLSAGDRYQELSKRVKQGHGSFTAESAIKLMSRPVAMKSNLHNVLFEPKSTKLWVANASSDGSPAANQKYYGFQLSELLKRTPDANAPVYPMPANQSVTQKTK</sequence>
<dbReference type="InterPro" id="IPR005079">
    <property type="entry name" value="Peptidase_C45_hydrolase"/>
</dbReference>
<protein>
    <submittedName>
        <fullName evidence="4">Acyl-coenzyme A:6-aminopenicillanic acid acyl-transferase</fullName>
    </submittedName>
</protein>
<feature type="signal peptide" evidence="2">
    <location>
        <begin position="1"/>
        <end position="29"/>
    </location>
</feature>
<dbReference type="PANTHER" id="PTHR35190">
    <property type="entry name" value="PROTEIN DCD1B"/>
    <property type="match status" value="1"/>
</dbReference>
<evidence type="ECO:0000259" key="3">
    <source>
        <dbReference type="Pfam" id="PF03417"/>
    </source>
</evidence>
<feature type="compositionally biased region" description="Polar residues" evidence="1">
    <location>
        <begin position="397"/>
        <end position="406"/>
    </location>
</feature>
<dbReference type="Gene3D" id="3.60.60.10">
    <property type="entry name" value="Penicillin V Acylase, Chain A"/>
    <property type="match status" value="1"/>
</dbReference>
<dbReference type="PANTHER" id="PTHR35190:SF2">
    <property type="entry name" value="PROTEIN DCD1B"/>
    <property type="match status" value="1"/>
</dbReference>
<evidence type="ECO:0000256" key="1">
    <source>
        <dbReference type="SAM" id="MobiDB-lite"/>
    </source>
</evidence>
<dbReference type="NCBIfam" id="NF040521">
    <property type="entry name" value="C45_proenzyme"/>
    <property type="match status" value="1"/>
</dbReference>
<feature type="domain" description="Peptidase C45 hydrolase" evidence="3">
    <location>
        <begin position="158"/>
        <end position="299"/>
    </location>
</feature>
<dbReference type="Gene3D" id="1.10.10.2120">
    <property type="match status" value="1"/>
</dbReference>
<feature type="chain" id="PRO_5022005571" evidence="2">
    <location>
        <begin position="30"/>
        <end position="406"/>
    </location>
</feature>
<dbReference type="RefSeq" id="WP_144988842.1">
    <property type="nucleotide sequence ID" value="NZ_CP037920.1"/>
</dbReference>
<gene>
    <name evidence="4" type="ORF">V144x_48960</name>
</gene>
<dbReference type="InterPro" id="IPR047803">
    <property type="entry name" value="DCD1A/B-like"/>
</dbReference>
<keyword evidence="2" id="KW-0732">Signal</keyword>
<dbReference type="KEGG" id="gaw:V144x_48960"/>
<evidence type="ECO:0000313" key="4">
    <source>
        <dbReference type="EMBL" id="QDT99385.1"/>
    </source>
</evidence>
<feature type="region of interest" description="Disordered" evidence="1">
    <location>
        <begin position="387"/>
        <end position="406"/>
    </location>
</feature>
<dbReference type="Proteomes" id="UP000318704">
    <property type="component" value="Chromosome"/>
</dbReference>
<dbReference type="EMBL" id="CP037920">
    <property type="protein sequence ID" value="QDT99385.1"/>
    <property type="molecule type" value="Genomic_DNA"/>
</dbReference>
<dbReference type="GO" id="GO:0016740">
    <property type="term" value="F:transferase activity"/>
    <property type="evidence" value="ECO:0007669"/>
    <property type="project" value="UniProtKB-KW"/>
</dbReference>
<name>A0A517W288_9PLAN</name>
<dbReference type="Pfam" id="PF03417">
    <property type="entry name" value="AAT"/>
    <property type="match status" value="1"/>
</dbReference>
<proteinExistence type="predicted"/>
<dbReference type="InterPro" id="IPR047794">
    <property type="entry name" value="C45_proenzyme-like"/>
</dbReference>
<evidence type="ECO:0000256" key="2">
    <source>
        <dbReference type="SAM" id="SignalP"/>
    </source>
</evidence>
<reference evidence="4 5" key="1">
    <citation type="submission" date="2019-03" db="EMBL/GenBank/DDBJ databases">
        <title>Deep-cultivation of Planctomycetes and their phenomic and genomic characterization uncovers novel biology.</title>
        <authorList>
            <person name="Wiegand S."/>
            <person name="Jogler M."/>
            <person name="Boedeker C."/>
            <person name="Pinto D."/>
            <person name="Vollmers J."/>
            <person name="Rivas-Marin E."/>
            <person name="Kohn T."/>
            <person name="Peeters S.H."/>
            <person name="Heuer A."/>
            <person name="Rast P."/>
            <person name="Oberbeckmann S."/>
            <person name="Bunk B."/>
            <person name="Jeske O."/>
            <person name="Meyerdierks A."/>
            <person name="Storesund J.E."/>
            <person name="Kallscheuer N."/>
            <person name="Luecker S."/>
            <person name="Lage O.M."/>
            <person name="Pohl T."/>
            <person name="Merkel B.J."/>
            <person name="Hornburger P."/>
            <person name="Mueller R.-W."/>
            <person name="Bruemmer F."/>
            <person name="Labrenz M."/>
            <person name="Spormann A.M."/>
            <person name="Op den Camp H."/>
            <person name="Overmann J."/>
            <person name="Amann R."/>
            <person name="Jetten M.S.M."/>
            <person name="Mascher T."/>
            <person name="Medema M.H."/>
            <person name="Devos D.P."/>
            <person name="Kaster A.-K."/>
            <person name="Ovreas L."/>
            <person name="Rohde M."/>
            <person name="Galperin M.Y."/>
            <person name="Jogler C."/>
        </authorList>
    </citation>
    <scope>NUCLEOTIDE SEQUENCE [LARGE SCALE GENOMIC DNA]</scope>
    <source>
        <strain evidence="4 5">V144</strain>
    </source>
</reference>
<organism evidence="4 5">
    <name type="scientific">Gimesia aquarii</name>
    <dbReference type="NCBI Taxonomy" id="2527964"/>
    <lineage>
        <taxon>Bacteria</taxon>
        <taxon>Pseudomonadati</taxon>
        <taxon>Planctomycetota</taxon>
        <taxon>Planctomycetia</taxon>
        <taxon>Planctomycetales</taxon>
        <taxon>Planctomycetaceae</taxon>
        <taxon>Gimesia</taxon>
    </lineage>
</organism>
<keyword evidence="4" id="KW-0808">Transferase</keyword>
<evidence type="ECO:0000313" key="5">
    <source>
        <dbReference type="Proteomes" id="UP000318704"/>
    </source>
</evidence>
<dbReference type="AlphaFoldDB" id="A0A517W288"/>
<accession>A0A517W288</accession>